<evidence type="ECO:0000313" key="2">
    <source>
        <dbReference type="EMBL" id="JAV15981.1"/>
    </source>
</evidence>
<proteinExistence type="predicted"/>
<protein>
    <submittedName>
        <fullName evidence="2">Uncharacterized protein</fullName>
    </submittedName>
</protein>
<keyword evidence="1" id="KW-0175">Coiled coil</keyword>
<sequence length="286" mass="33807">MSAERDAILSESFVNENPKVTNYIIEIEKKLEKYETLETDYRELDAKYLDVQEDMFGMNIKKFEYEAQIQCLTKENEKLRLENKKLTEEMEKFKRDMVAIYKTNGVRDKIACEAELSNNKNNATTVENDTNYANSILIKNFPQKLIHDDIKKSIEKLGKYMKLPLSDMDISKATRKESKFYERLNMQPDTLILIVEFKDQEMKVNFLKHKEMLKTHKSCKEIEITDFVSEDVYNLYQYAKVLKSHGYNSVYWRNNCVYVKKNRSTNCEPILIESQSQVDVLKSLNQ</sequence>
<dbReference type="AlphaFoldDB" id="A0A1L8EB70"/>
<evidence type="ECO:0000256" key="1">
    <source>
        <dbReference type="SAM" id="Coils"/>
    </source>
</evidence>
<accession>A0A1L8EB70</accession>
<name>A0A1L8EB70_HAEIR</name>
<feature type="coiled-coil region" evidence="1">
    <location>
        <begin position="27"/>
        <end position="96"/>
    </location>
</feature>
<dbReference type="EMBL" id="GFDG01002818">
    <property type="protein sequence ID" value="JAV15981.1"/>
    <property type="molecule type" value="Transcribed_RNA"/>
</dbReference>
<organism evidence="2">
    <name type="scientific">Haematobia irritans</name>
    <name type="common">Horn fly</name>
    <name type="synonym">Conops irritans</name>
    <dbReference type="NCBI Taxonomy" id="7368"/>
    <lineage>
        <taxon>Eukaryota</taxon>
        <taxon>Metazoa</taxon>
        <taxon>Ecdysozoa</taxon>
        <taxon>Arthropoda</taxon>
        <taxon>Hexapoda</taxon>
        <taxon>Insecta</taxon>
        <taxon>Pterygota</taxon>
        <taxon>Neoptera</taxon>
        <taxon>Endopterygota</taxon>
        <taxon>Diptera</taxon>
        <taxon>Brachycera</taxon>
        <taxon>Muscomorpha</taxon>
        <taxon>Muscoidea</taxon>
        <taxon>Muscidae</taxon>
        <taxon>Haematobia</taxon>
    </lineage>
</organism>
<reference evidence="2" key="1">
    <citation type="submission" date="2017-01" db="EMBL/GenBank/DDBJ databases">
        <title>An insight into the sialome and mialome of the horn fly, Haematobia irritans.</title>
        <authorList>
            <person name="Breijo M."/>
            <person name="Boiani M."/>
            <person name="Ures X."/>
            <person name="Rocha S."/>
            <person name="Sequeira M."/>
            <person name="Ribeiro J.M."/>
        </authorList>
    </citation>
    <scope>NUCLEOTIDE SEQUENCE</scope>
</reference>